<keyword evidence="2" id="KW-1185">Reference proteome</keyword>
<comment type="caution">
    <text evidence="1">The sequence shown here is derived from an EMBL/GenBank/DDBJ whole genome shotgun (WGS) entry which is preliminary data.</text>
</comment>
<name>A0A371IQW2_9FIRM</name>
<evidence type="ECO:0000313" key="2">
    <source>
        <dbReference type="Proteomes" id="UP000243494"/>
    </source>
</evidence>
<proteinExistence type="predicted"/>
<evidence type="ECO:0000313" key="1">
    <source>
        <dbReference type="EMBL" id="RDY22853.1"/>
    </source>
</evidence>
<gene>
    <name evidence="1" type="ORF">CHF27_011065</name>
</gene>
<dbReference type="AlphaFoldDB" id="A0A371IQW2"/>
<sequence>MVIVRSQSREFLGKCTGIQIDEQTVIGVSQFGITVLGAYKSRERAIEVLNGLHRIISESTSQDYLDGKYRIKQETIYVMPQK</sequence>
<dbReference type="EMBL" id="NOJZ02000024">
    <property type="protein sequence ID" value="RDY22853.1"/>
    <property type="molecule type" value="Genomic_DNA"/>
</dbReference>
<protein>
    <submittedName>
        <fullName evidence="1">Uncharacterized protein</fullName>
    </submittedName>
</protein>
<reference evidence="1 2" key="1">
    <citation type="journal article" date="2017" name="Genome Announc.">
        <title>Draft Genome Sequence of Romboutsia maritimum sp. nov. Strain CCRI-22766(T), Isolated from Coastal Estuarine Mud.</title>
        <authorList>
            <person name="Maheux A.F."/>
            <person name="Boudreau D.K."/>
            <person name="Berube E."/>
            <person name="Boissinot M."/>
            <person name="Raymond F."/>
            <person name="Brodeur S."/>
            <person name="Corbeil J."/>
            <person name="Brightwell G."/>
            <person name="Broda D."/>
            <person name="Omar R.F."/>
            <person name="Bergeron M.G."/>
        </authorList>
    </citation>
    <scope>NUCLEOTIDE SEQUENCE [LARGE SCALE GENOMIC DNA]</scope>
    <source>
        <strain evidence="1 2">CCRI-22766</strain>
    </source>
</reference>
<dbReference type="OrthoDB" id="1756121at2"/>
<dbReference type="RefSeq" id="WP_095405362.1">
    <property type="nucleotide sequence ID" value="NZ_NOJZ02000024.1"/>
</dbReference>
<organism evidence="1 2">
    <name type="scientific">Romboutsia maritimum</name>
    <dbReference type="NCBI Taxonomy" id="2020948"/>
    <lineage>
        <taxon>Bacteria</taxon>
        <taxon>Bacillati</taxon>
        <taxon>Bacillota</taxon>
        <taxon>Clostridia</taxon>
        <taxon>Peptostreptococcales</taxon>
        <taxon>Peptostreptococcaceae</taxon>
        <taxon>Romboutsia</taxon>
    </lineage>
</organism>
<dbReference type="Proteomes" id="UP000243494">
    <property type="component" value="Unassembled WGS sequence"/>
</dbReference>
<accession>A0A371IQW2</accession>